<reference evidence="1 2" key="1">
    <citation type="submission" date="2018-07" db="EMBL/GenBank/DDBJ databases">
        <title>Complete genome sequence of Psychrobacillus sp. PB01, isolated from iceberg, and comparative genome analysis of Psychrobacillus strains.</title>
        <authorList>
            <person name="Lee P.C."/>
        </authorList>
    </citation>
    <scope>NUCLEOTIDE SEQUENCE [LARGE SCALE GENOMIC DNA]</scope>
    <source>
        <strain evidence="1 2">PB01</strain>
    </source>
</reference>
<dbReference type="AlphaFoldDB" id="A0A5J6SR95"/>
<evidence type="ECO:0000313" key="1">
    <source>
        <dbReference type="EMBL" id="QFF99344.1"/>
    </source>
</evidence>
<dbReference type="KEGG" id="psyo:PB01_11190"/>
<dbReference type="EMBL" id="CP031223">
    <property type="protein sequence ID" value="QFF99344.1"/>
    <property type="molecule type" value="Genomic_DNA"/>
</dbReference>
<name>A0A5J6SR95_9BACI</name>
<organism evidence="1 2">
    <name type="scientific">Psychrobacillus glaciei</name>
    <dbReference type="NCBI Taxonomy" id="2283160"/>
    <lineage>
        <taxon>Bacteria</taxon>
        <taxon>Bacillati</taxon>
        <taxon>Bacillota</taxon>
        <taxon>Bacilli</taxon>
        <taxon>Bacillales</taxon>
        <taxon>Bacillaceae</taxon>
        <taxon>Psychrobacillus</taxon>
    </lineage>
</organism>
<evidence type="ECO:0000313" key="2">
    <source>
        <dbReference type="Proteomes" id="UP000325517"/>
    </source>
</evidence>
<dbReference type="Proteomes" id="UP000325517">
    <property type="component" value="Chromosome"/>
</dbReference>
<sequence length="29" mass="3491">MFEFKVDPSYFATHKELGWQLKFSSNLHC</sequence>
<gene>
    <name evidence="1" type="ORF">PB01_11190</name>
</gene>
<accession>A0A5J6SR95</accession>
<protein>
    <submittedName>
        <fullName evidence="1">Uncharacterized protein</fullName>
    </submittedName>
</protein>
<keyword evidence="2" id="KW-1185">Reference proteome</keyword>
<proteinExistence type="predicted"/>